<organism evidence="2 3">
    <name type="scientific">Grifola frondosa</name>
    <name type="common">Maitake</name>
    <name type="synonym">Polyporus frondosus</name>
    <dbReference type="NCBI Taxonomy" id="5627"/>
    <lineage>
        <taxon>Eukaryota</taxon>
        <taxon>Fungi</taxon>
        <taxon>Dikarya</taxon>
        <taxon>Basidiomycota</taxon>
        <taxon>Agaricomycotina</taxon>
        <taxon>Agaricomycetes</taxon>
        <taxon>Polyporales</taxon>
        <taxon>Grifolaceae</taxon>
        <taxon>Grifola</taxon>
    </lineage>
</organism>
<dbReference type="STRING" id="5627.A0A1C7MGC7"/>
<evidence type="ECO:0000313" key="2">
    <source>
        <dbReference type="EMBL" id="OBZ75971.1"/>
    </source>
</evidence>
<dbReference type="Pfam" id="PF24764">
    <property type="entry name" value="rva_4"/>
    <property type="match status" value="1"/>
</dbReference>
<gene>
    <name evidence="2" type="ORF">A0H81_04732</name>
</gene>
<protein>
    <recommendedName>
        <fullName evidence="1">Integrase core domain-containing protein</fullName>
    </recommendedName>
</protein>
<dbReference type="InterPro" id="IPR058913">
    <property type="entry name" value="Integrase_dom_put"/>
</dbReference>
<reference evidence="2 3" key="1">
    <citation type="submission" date="2016-03" db="EMBL/GenBank/DDBJ databases">
        <title>Whole genome sequencing of Grifola frondosa 9006-11.</title>
        <authorList>
            <person name="Min B."/>
            <person name="Park H."/>
            <person name="Kim J.-G."/>
            <person name="Cho H."/>
            <person name="Oh Y.-L."/>
            <person name="Kong W.-S."/>
            <person name="Choi I.-G."/>
        </authorList>
    </citation>
    <scope>NUCLEOTIDE SEQUENCE [LARGE SCALE GENOMIC DNA]</scope>
    <source>
        <strain evidence="2 3">9006-11</strain>
    </source>
</reference>
<proteinExistence type="predicted"/>
<dbReference type="PANTHER" id="PTHR46791:SF5">
    <property type="entry name" value="CLR5 DOMAIN-CONTAINING PROTEIN-RELATED"/>
    <property type="match status" value="1"/>
</dbReference>
<comment type="caution">
    <text evidence="2">The sequence shown here is derived from an EMBL/GenBank/DDBJ whole genome shotgun (WGS) entry which is preliminary data.</text>
</comment>
<dbReference type="OMA" id="GWSANIC"/>
<name>A0A1C7MGC7_GRIFR</name>
<accession>A0A1C7MGC7</accession>
<dbReference type="Proteomes" id="UP000092993">
    <property type="component" value="Unassembled WGS sequence"/>
</dbReference>
<dbReference type="PANTHER" id="PTHR46791">
    <property type="entry name" value="EXPRESSED PROTEIN"/>
    <property type="match status" value="1"/>
</dbReference>
<evidence type="ECO:0000259" key="1">
    <source>
        <dbReference type="Pfam" id="PF24764"/>
    </source>
</evidence>
<keyword evidence="3" id="KW-1185">Reference proteome</keyword>
<evidence type="ECO:0000313" key="3">
    <source>
        <dbReference type="Proteomes" id="UP000092993"/>
    </source>
</evidence>
<dbReference type="OrthoDB" id="2792799at2759"/>
<dbReference type="EMBL" id="LUGG01000004">
    <property type="protein sequence ID" value="OBZ75971.1"/>
    <property type="molecule type" value="Genomic_DNA"/>
</dbReference>
<sequence>MLLTEFPPLPPAPLAVGWSANICQAYKTLSDGYSTAERVLALDDSDPLRLQFHCERINSEFIPILVAMEENADDSEESTILATWLEAAATAIGLLLSYLKAAADAGRGREHANVTQLHSTHVVHSGKKGRPRIIISEEFLAELMSPKRNVTGLRASTNNRASTVLDVFLHAVEEYGAPSRVRGDRGGENVDVSVWMILRRGPNRASFMWGSSTHNTRIEHLWVEADWNAHPLSGTQANDTSPQDLRILGQTMNGIYVDDGADVHPDVLHQHYGVTLSGPIVRRLDQTGAGHPLEENDSDNEDTEHNVATEIEAGQQHHIRHDPIDVPSHKIPFADSGLEALFFAALEVIRVDGVLPEGYGLLAGEQDESYNPHEFICSGR</sequence>
<dbReference type="AlphaFoldDB" id="A0A1C7MGC7"/>
<feature type="domain" description="Integrase core" evidence="1">
    <location>
        <begin position="148"/>
        <end position="224"/>
    </location>
</feature>